<feature type="region of interest" description="Disordered" evidence="1">
    <location>
        <begin position="21"/>
        <end position="46"/>
    </location>
</feature>
<dbReference type="Proteomes" id="UP000652761">
    <property type="component" value="Unassembled WGS sequence"/>
</dbReference>
<comment type="caution">
    <text evidence="2">The sequence shown here is derived from an EMBL/GenBank/DDBJ whole genome shotgun (WGS) entry which is preliminary data.</text>
</comment>
<feature type="compositionally biased region" description="Low complexity" evidence="1">
    <location>
        <begin position="136"/>
        <end position="149"/>
    </location>
</feature>
<dbReference type="PANTHER" id="PTHR33356:SF5">
    <property type="entry name" value="TIP41-LIKE PROTEIN"/>
    <property type="match status" value="1"/>
</dbReference>
<dbReference type="PANTHER" id="PTHR33356">
    <property type="entry name" value="TIP41-LIKE PROTEIN"/>
    <property type="match status" value="1"/>
</dbReference>
<name>A0A843UF93_COLES</name>
<organism evidence="2 3">
    <name type="scientific">Colocasia esculenta</name>
    <name type="common">Wild taro</name>
    <name type="synonym">Arum esculentum</name>
    <dbReference type="NCBI Taxonomy" id="4460"/>
    <lineage>
        <taxon>Eukaryota</taxon>
        <taxon>Viridiplantae</taxon>
        <taxon>Streptophyta</taxon>
        <taxon>Embryophyta</taxon>
        <taxon>Tracheophyta</taxon>
        <taxon>Spermatophyta</taxon>
        <taxon>Magnoliopsida</taxon>
        <taxon>Liliopsida</taxon>
        <taxon>Araceae</taxon>
        <taxon>Aroideae</taxon>
        <taxon>Colocasieae</taxon>
        <taxon>Colocasia</taxon>
    </lineage>
</organism>
<feature type="region of interest" description="Disordered" evidence="1">
    <location>
        <begin position="166"/>
        <end position="197"/>
    </location>
</feature>
<evidence type="ECO:0000313" key="3">
    <source>
        <dbReference type="Proteomes" id="UP000652761"/>
    </source>
</evidence>
<feature type="region of interest" description="Disordered" evidence="1">
    <location>
        <begin position="66"/>
        <end position="85"/>
    </location>
</feature>
<protein>
    <submittedName>
        <fullName evidence="2">Uncharacterized protein</fullName>
    </submittedName>
</protein>
<reference evidence="2" key="1">
    <citation type="submission" date="2017-07" db="EMBL/GenBank/DDBJ databases">
        <title>Taro Niue Genome Assembly and Annotation.</title>
        <authorList>
            <person name="Atibalentja N."/>
            <person name="Keating K."/>
            <person name="Fields C.J."/>
        </authorList>
    </citation>
    <scope>NUCLEOTIDE SEQUENCE</scope>
    <source>
        <strain evidence="2">Niue_2</strain>
        <tissue evidence="2">Leaf</tissue>
    </source>
</reference>
<sequence>MSEELNGAEFWLPPNFLTEDFFAEKGGEGAGEGKDDGGDGGIRDPCFPTEFPYEWGYGSDLSSPVDSVIGTESSDEEDYMTGLAQQMLSHSLQRDEKGGTSDLGADNPKGISIAGSPQSTLSELRIWNSSSRESSKGPSLVSSPLSSPLEQHKNDAWNTLDAAARQVVRKGQSDEADQLPEHGGRGLLGTPAHKPSPPIAVALPKDGSTGYFTSPCLTQEQLQVNQFQQLNQHQMMKQQGGGAWGRQKRPKGGIGAAGSRSSRPLGLPAAAWPPLQQQAGSGMRAMFLSPASKRESCGTGVFLPRTAGNPTELRKKPSCSTVLLPAKVIQALNLDLNEIGAHPRFPGGFLLDREAMAARSNAALLKKRAQRPQPAPASRHHREACLPQDWTY</sequence>
<proteinExistence type="predicted"/>
<feature type="region of interest" description="Disordered" evidence="1">
    <location>
        <begin position="369"/>
        <end position="392"/>
    </location>
</feature>
<feature type="compositionally biased region" description="Basic and acidic residues" evidence="1">
    <location>
        <begin position="22"/>
        <end position="37"/>
    </location>
</feature>
<keyword evidence="3" id="KW-1185">Reference proteome</keyword>
<gene>
    <name evidence="2" type="ORF">Taro_013202</name>
</gene>
<accession>A0A843UF93</accession>
<evidence type="ECO:0000256" key="1">
    <source>
        <dbReference type="SAM" id="MobiDB-lite"/>
    </source>
</evidence>
<feature type="region of interest" description="Disordered" evidence="1">
    <location>
        <begin position="90"/>
        <end position="151"/>
    </location>
</feature>
<dbReference type="AlphaFoldDB" id="A0A843UF93"/>
<dbReference type="OrthoDB" id="747893at2759"/>
<feature type="compositionally biased region" description="Polar residues" evidence="1">
    <location>
        <begin position="115"/>
        <end position="132"/>
    </location>
</feature>
<dbReference type="EMBL" id="NMUH01000523">
    <property type="protein sequence ID" value="MQL80746.1"/>
    <property type="molecule type" value="Genomic_DNA"/>
</dbReference>
<evidence type="ECO:0000313" key="2">
    <source>
        <dbReference type="EMBL" id="MQL80746.1"/>
    </source>
</evidence>
<feature type="region of interest" description="Disordered" evidence="1">
    <location>
        <begin position="240"/>
        <end position="262"/>
    </location>
</feature>